<evidence type="ECO:0000313" key="1">
    <source>
        <dbReference type="EMBL" id="ABU59258.1"/>
    </source>
</evidence>
<dbReference type="eggNOG" id="ENOG50335NZ">
    <property type="taxonomic scope" value="Bacteria"/>
</dbReference>
<evidence type="ECO:0008006" key="3">
    <source>
        <dbReference type="Google" id="ProtNLM"/>
    </source>
</evidence>
<dbReference type="RefSeq" id="WP_012121682.1">
    <property type="nucleotide sequence ID" value="NC_009767.1"/>
</dbReference>
<organism evidence="1 2">
    <name type="scientific">Roseiflexus castenholzii (strain DSM 13941 / HLO8)</name>
    <dbReference type="NCBI Taxonomy" id="383372"/>
    <lineage>
        <taxon>Bacteria</taxon>
        <taxon>Bacillati</taxon>
        <taxon>Chloroflexota</taxon>
        <taxon>Chloroflexia</taxon>
        <taxon>Chloroflexales</taxon>
        <taxon>Roseiflexineae</taxon>
        <taxon>Roseiflexaceae</taxon>
        <taxon>Roseiflexus</taxon>
    </lineage>
</organism>
<evidence type="ECO:0000313" key="2">
    <source>
        <dbReference type="Proteomes" id="UP000000263"/>
    </source>
</evidence>
<dbReference type="Proteomes" id="UP000000263">
    <property type="component" value="Chromosome"/>
</dbReference>
<dbReference type="EMBL" id="CP000804">
    <property type="protein sequence ID" value="ABU59258.1"/>
    <property type="molecule type" value="Genomic_DNA"/>
</dbReference>
<dbReference type="InterPro" id="IPR015947">
    <property type="entry name" value="PUA-like_sf"/>
</dbReference>
<name>A7NNW4_ROSCS</name>
<keyword evidence="2" id="KW-1185">Reference proteome</keyword>
<dbReference type="AlphaFoldDB" id="A7NNW4"/>
<proteinExistence type="predicted"/>
<gene>
    <name evidence="1" type="ordered locus">Rcas_3204</name>
</gene>
<dbReference type="STRING" id="383372.Rcas_3204"/>
<reference evidence="1 2" key="1">
    <citation type="submission" date="2007-08" db="EMBL/GenBank/DDBJ databases">
        <title>Complete sequence of Roseiflexus castenholzii DSM 13941.</title>
        <authorList>
            <consortium name="US DOE Joint Genome Institute"/>
            <person name="Copeland A."/>
            <person name="Lucas S."/>
            <person name="Lapidus A."/>
            <person name="Barry K."/>
            <person name="Glavina del Rio T."/>
            <person name="Dalin E."/>
            <person name="Tice H."/>
            <person name="Pitluck S."/>
            <person name="Thompson L.S."/>
            <person name="Brettin T."/>
            <person name="Bruce D."/>
            <person name="Detter J.C."/>
            <person name="Han C."/>
            <person name="Tapia R."/>
            <person name="Schmutz J."/>
            <person name="Larimer F."/>
            <person name="Land M."/>
            <person name="Hauser L."/>
            <person name="Kyrpides N."/>
            <person name="Mikhailova N."/>
            <person name="Bryant D.A."/>
            <person name="Hanada S."/>
            <person name="Tsukatani Y."/>
            <person name="Richardson P."/>
        </authorList>
    </citation>
    <scope>NUCLEOTIDE SEQUENCE [LARGE SCALE GENOMIC DNA]</scope>
    <source>
        <strain evidence="2">DSM 13941 / HLO8</strain>
    </source>
</reference>
<accession>A7NNW4</accession>
<dbReference type="KEGG" id="rca:Rcas_3204"/>
<dbReference type="SUPFAM" id="SSF88697">
    <property type="entry name" value="PUA domain-like"/>
    <property type="match status" value="1"/>
</dbReference>
<dbReference type="OrthoDB" id="161793at2"/>
<dbReference type="HOGENOM" id="CLU_137806_0_0_0"/>
<protein>
    <recommendedName>
        <fullName evidence="3">ASCH domain-containing protein</fullName>
    </recommendedName>
</protein>
<sequence>MARHLAILREPYLSRILAGVKTIEARFLRVRAVPYGSVTAGDTLFLKRAGGPIVATARAARVATFDHLTPTQITALIERYADELRLDNDMRSHAQRSRYAVLIWLTDVAPLGDPPTVSKRDRRAWVVLES</sequence>